<dbReference type="InterPro" id="IPR018170">
    <property type="entry name" value="Aldo/ket_reductase_CS"/>
</dbReference>
<keyword evidence="4" id="KW-1185">Reference proteome</keyword>
<evidence type="ECO:0000256" key="1">
    <source>
        <dbReference type="ARBA" id="ARBA00023002"/>
    </source>
</evidence>
<dbReference type="Proteomes" id="UP000450917">
    <property type="component" value="Unassembled WGS sequence"/>
</dbReference>
<sequence>MEKNYIEGGLGEMNYNYINKTELKVSEIGFGTWPISGHGMGSADEQQSLHTLFHARDRGVNFFDTADMYGFGYAETLLGKVFKHHKDDVIIATKVGMQWDNQGNLRKNLRADYIRQACEDSLKRLQTDRIDLYQLHWPDPETPLEETMEALSRLVDQGKVRYVGVSNFSVEEMKEAGKYLPLVSNQIEYSLLERSPENEVIPYASKGQISILPYKILGRGILTGKFKGVAHFEKGDWRSEEEIFKQEQLAKSLAAVEQLRPIAESYGCSISQLVIAWALRWDMVPSVIIGARRPEQISESCADLNFSLHTEHISQINALFEQPDKQNN</sequence>
<name>A0A7X2ZCV3_9BACL</name>
<gene>
    <name evidence="3" type="ORF">GNP93_14990</name>
</gene>
<dbReference type="InterPro" id="IPR020471">
    <property type="entry name" value="AKR"/>
</dbReference>
<organism evidence="3 4">
    <name type="scientific">Paenibacillus validus</name>
    <dbReference type="NCBI Taxonomy" id="44253"/>
    <lineage>
        <taxon>Bacteria</taxon>
        <taxon>Bacillati</taxon>
        <taxon>Bacillota</taxon>
        <taxon>Bacilli</taxon>
        <taxon>Bacillales</taxon>
        <taxon>Paenibacillaceae</taxon>
        <taxon>Paenibacillus</taxon>
    </lineage>
</organism>
<dbReference type="PANTHER" id="PTHR43364">
    <property type="entry name" value="NADH-SPECIFIC METHYLGLYOXAL REDUCTASE-RELATED"/>
    <property type="match status" value="1"/>
</dbReference>
<evidence type="ECO:0000259" key="2">
    <source>
        <dbReference type="Pfam" id="PF00248"/>
    </source>
</evidence>
<protein>
    <recommendedName>
        <fullName evidence="2">NADP-dependent oxidoreductase domain-containing protein</fullName>
    </recommendedName>
</protein>
<dbReference type="FunFam" id="3.20.20.100:FF:000004">
    <property type="entry name" value="Oxidoreductase, aldo/keto reductase"/>
    <property type="match status" value="1"/>
</dbReference>
<dbReference type="CDD" id="cd19084">
    <property type="entry name" value="AKR_AKR11B1-like"/>
    <property type="match status" value="1"/>
</dbReference>
<dbReference type="Pfam" id="PF00248">
    <property type="entry name" value="Aldo_ket_red"/>
    <property type="match status" value="1"/>
</dbReference>
<dbReference type="SUPFAM" id="SSF51430">
    <property type="entry name" value="NAD(P)-linked oxidoreductase"/>
    <property type="match status" value="1"/>
</dbReference>
<dbReference type="InterPro" id="IPR050523">
    <property type="entry name" value="AKR_Detox_Biosynth"/>
</dbReference>
<keyword evidence="1" id="KW-0560">Oxidoreductase</keyword>
<dbReference type="AlphaFoldDB" id="A0A7X2ZCV3"/>
<accession>A0A7X2ZCV3</accession>
<dbReference type="GO" id="GO:0016491">
    <property type="term" value="F:oxidoreductase activity"/>
    <property type="evidence" value="ECO:0007669"/>
    <property type="project" value="UniProtKB-KW"/>
</dbReference>
<dbReference type="PROSITE" id="PS00062">
    <property type="entry name" value="ALDOKETO_REDUCTASE_2"/>
    <property type="match status" value="1"/>
</dbReference>
<dbReference type="EMBL" id="WNZX01000012">
    <property type="protein sequence ID" value="MUG71975.1"/>
    <property type="molecule type" value="Genomic_DNA"/>
</dbReference>
<dbReference type="InterPro" id="IPR036812">
    <property type="entry name" value="NAD(P)_OxRdtase_dom_sf"/>
</dbReference>
<dbReference type="Gene3D" id="3.20.20.100">
    <property type="entry name" value="NADP-dependent oxidoreductase domain"/>
    <property type="match status" value="1"/>
</dbReference>
<comment type="caution">
    <text evidence="3">The sequence shown here is derived from an EMBL/GenBank/DDBJ whole genome shotgun (WGS) entry which is preliminary data.</text>
</comment>
<reference evidence="3 4" key="1">
    <citation type="submission" date="2019-11" db="EMBL/GenBank/DDBJ databases">
        <title>Draft genome sequences of five Paenibacillus species of dairy origin.</title>
        <authorList>
            <person name="Olajide A.M."/>
            <person name="Chen S."/>
            <person name="Lapointe G."/>
        </authorList>
    </citation>
    <scope>NUCLEOTIDE SEQUENCE [LARGE SCALE GENOMIC DNA]</scope>
    <source>
        <strain evidence="3 4">2CS3</strain>
    </source>
</reference>
<dbReference type="PANTHER" id="PTHR43364:SF4">
    <property type="entry name" value="NAD(P)-LINKED OXIDOREDUCTASE SUPERFAMILY PROTEIN"/>
    <property type="match status" value="1"/>
</dbReference>
<dbReference type="GO" id="GO:0005829">
    <property type="term" value="C:cytosol"/>
    <property type="evidence" value="ECO:0007669"/>
    <property type="project" value="TreeGrafter"/>
</dbReference>
<dbReference type="PRINTS" id="PR00069">
    <property type="entry name" value="ALDKETRDTASE"/>
</dbReference>
<feature type="domain" description="NADP-dependent oxidoreductase" evidence="2">
    <location>
        <begin position="27"/>
        <end position="319"/>
    </location>
</feature>
<dbReference type="InterPro" id="IPR023210">
    <property type="entry name" value="NADP_OxRdtase_dom"/>
</dbReference>
<evidence type="ECO:0000313" key="3">
    <source>
        <dbReference type="EMBL" id="MUG71975.1"/>
    </source>
</evidence>
<proteinExistence type="predicted"/>
<evidence type="ECO:0000313" key="4">
    <source>
        <dbReference type="Proteomes" id="UP000450917"/>
    </source>
</evidence>